<gene>
    <name evidence="2" type="ORF">VF08_09375</name>
</gene>
<name>A0A9Q5ZE47_NOSLI</name>
<evidence type="ECO:0000256" key="1">
    <source>
        <dbReference type="SAM" id="Phobius"/>
    </source>
</evidence>
<dbReference type="EMBL" id="LAHD01000019">
    <property type="protein sequence ID" value="PHK05015.1"/>
    <property type="molecule type" value="Genomic_DNA"/>
</dbReference>
<comment type="caution">
    <text evidence="2">The sequence shown here is derived from an EMBL/GenBank/DDBJ whole genome shotgun (WGS) entry which is preliminary data.</text>
</comment>
<sequence>MNPFDYVGLVMRKGLVTRLSGSLRKRGDAITISCIYYPSVRIMMLGLKYLLYGSMDAVIAVNYLLVKWGTFKSLYLCLHS</sequence>
<evidence type="ECO:0000313" key="2">
    <source>
        <dbReference type="EMBL" id="PHK05015.1"/>
    </source>
</evidence>
<keyword evidence="1" id="KW-1133">Transmembrane helix</keyword>
<feature type="transmembrane region" description="Helical" evidence="1">
    <location>
        <begin position="49"/>
        <end position="66"/>
    </location>
</feature>
<dbReference type="Proteomes" id="UP000222310">
    <property type="component" value="Unassembled WGS sequence"/>
</dbReference>
<keyword evidence="1" id="KW-0472">Membrane</keyword>
<proteinExistence type="predicted"/>
<evidence type="ECO:0000313" key="3">
    <source>
        <dbReference type="Proteomes" id="UP000222310"/>
    </source>
</evidence>
<organism evidence="2 3">
    <name type="scientific">Nostoc linckia z8</name>
    <dbReference type="NCBI Taxonomy" id="1628746"/>
    <lineage>
        <taxon>Bacteria</taxon>
        <taxon>Bacillati</taxon>
        <taxon>Cyanobacteriota</taxon>
        <taxon>Cyanophyceae</taxon>
        <taxon>Nostocales</taxon>
        <taxon>Nostocaceae</taxon>
        <taxon>Nostoc</taxon>
    </lineage>
</organism>
<keyword evidence="1" id="KW-0812">Transmembrane</keyword>
<reference evidence="2 3" key="1">
    <citation type="submission" date="2015-02" db="EMBL/GenBank/DDBJ databases">
        <title>Nostoc linckia genome annotation.</title>
        <authorList>
            <person name="Zhou Z."/>
        </authorList>
    </citation>
    <scope>NUCLEOTIDE SEQUENCE [LARGE SCALE GENOMIC DNA]</scope>
    <source>
        <strain evidence="3">z8</strain>
    </source>
</reference>
<accession>A0A9Q5ZE47</accession>
<protein>
    <submittedName>
        <fullName evidence="2">Uncharacterized protein</fullName>
    </submittedName>
</protein>
<dbReference type="AlphaFoldDB" id="A0A9Q5ZE47"/>